<evidence type="ECO:0000313" key="1">
    <source>
        <dbReference type="EMBL" id="GBQ08701.1"/>
    </source>
</evidence>
<comment type="caution">
    <text evidence="1">The sequence shown here is derived from an EMBL/GenBank/DDBJ whole genome shotgun (WGS) entry which is preliminary data.</text>
</comment>
<reference evidence="1" key="1">
    <citation type="submission" date="2013-04" db="EMBL/GenBank/DDBJ databases">
        <title>The genome sequencing project of 58 acetic acid bacteria.</title>
        <authorList>
            <person name="Okamoto-Kainuma A."/>
            <person name="Ishikawa M."/>
            <person name="Umino S."/>
            <person name="Koizumi Y."/>
            <person name="Shiwa Y."/>
            <person name="Yoshikawa H."/>
            <person name="Matsutani M."/>
            <person name="Matsushita K."/>
        </authorList>
    </citation>
    <scope>NUCLEOTIDE SEQUENCE</scope>
    <source>
        <strain evidence="1">DSM 15669</strain>
    </source>
</reference>
<dbReference type="EMBL" id="BAQD01000139">
    <property type="protein sequence ID" value="GBQ08701.1"/>
    <property type="molecule type" value="Genomic_DNA"/>
</dbReference>
<keyword evidence="2" id="KW-1185">Reference proteome</keyword>
<evidence type="ECO:0000313" key="2">
    <source>
        <dbReference type="Proteomes" id="UP001062901"/>
    </source>
</evidence>
<dbReference type="Pfam" id="PF02082">
    <property type="entry name" value="Rrf2"/>
    <property type="match status" value="1"/>
</dbReference>
<name>A0ABQ0P0Z2_9PROT</name>
<dbReference type="InterPro" id="IPR036390">
    <property type="entry name" value="WH_DNA-bd_sf"/>
</dbReference>
<gene>
    <name evidence="1" type="ORF">AA15669_1870</name>
</gene>
<protein>
    <submittedName>
        <fullName evidence="1">Rrf2 family transcriptional regulator</fullName>
    </submittedName>
</protein>
<dbReference type="PANTHER" id="PTHR33221:SF16">
    <property type="entry name" value="HTH-TYPE TRANSCRIPTIONAL REGULATOR SLR0846-RELATED"/>
    <property type="match status" value="1"/>
</dbReference>
<dbReference type="SUPFAM" id="SSF46785">
    <property type="entry name" value="Winged helix' DNA-binding domain"/>
    <property type="match status" value="1"/>
</dbReference>
<dbReference type="InterPro" id="IPR036388">
    <property type="entry name" value="WH-like_DNA-bd_sf"/>
</dbReference>
<proteinExistence type="predicted"/>
<dbReference type="Gene3D" id="1.10.10.10">
    <property type="entry name" value="Winged helix-like DNA-binding domain superfamily/Winged helix DNA-binding domain"/>
    <property type="match status" value="1"/>
</dbReference>
<dbReference type="InterPro" id="IPR000944">
    <property type="entry name" value="Tscrpt_reg_Rrf2"/>
</dbReference>
<organism evidence="1 2">
    <name type="scientific">Saccharibacter floricola DSM 15669</name>
    <dbReference type="NCBI Taxonomy" id="1123227"/>
    <lineage>
        <taxon>Bacteria</taxon>
        <taxon>Pseudomonadati</taxon>
        <taxon>Pseudomonadota</taxon>
        <taxon>Alphaproteobacteria</taxon>
        <taxon>Acetobacterales</taxon>
        <taxon>Acetobacteraceae</taxon>
        <taxon>Saccharibacter</taxon>
    </lineage>
</organism>
<accession>A0ABQ0P0Z2</accession>
<sequence>MSLIMYLKSDRILTALSIMLDVAFYAGRSGVVSGADIAKRSGLLRRGIEPVLQALSRANLLDSVRGPKGGYRLARSPRVIVLRDIARAVGVEETLRGGKGVENPLFEKVIAPFWGVLNTKVDAHLGEMTLSDLLLQAEKSGLERPHQAPLSFTI</sequence>
<dbReference type="PANTHER" id="PTHR33221">
    <property type="entry name" value="WINGED HELIX-TURN-HELIX TRANSCRIPTIONAL REGULATOR, RRF2 FAMILY"/>
    <property type="match status" value="1"/>
</dbReference>
<dbReference type="Proteomes" id="UP001062901">
    <property type="component" value="Unassembled WGS sequence"/>
</dbReference>
<dbReference type="PROSITE" id="PS51197">
    <property type="entry name" value="HTH_RRF2_2"/>
    <property type="match status" value="1"/>
</dbReference>